<dbReference type="Gene3D" id="3.90.70.80">
    <property type="match status" value="1"/>
</dbReference>
<comment type="function">
    <text evidence="11">Hydrolase that can remove conjugated ubiquitin from proteins and may therefore play an important regulatory role at the level of protein turnover by preventing degradation.</text>
</comment>
<dbReference type="GO" id="GO:0036503">
    <property type="term" value="P:ERAD pathway"/>
    <property type="evidence" value="ECO:0007669"/>
    <property type="project" value="TreeGrafter"/>
</dbReference>
<keyword evidence="9 11" id="KW-0788">Thiol protease</keyword>
<evidence type="ECO:0000256" key="12">
    <source>
        <dbReference type="SAM" id="MobiDB-lite"/>
    </source>
</evidence>
<dbReference type="GO" id="GO:0004843">
    <property type="term" value="F:cysteine-type deubiquitinase activity"/>
    <property type="evidence" value="ECO:0007669"/>
    <property type="project" value="UniProtKB-UniRule"/>
</dbReference>
<dbReference type="FunFam" id="3.10.20.90:FF:000096">
    <property type="entry name" value="Ubiquitin thioesterase OTU1"/>
    <property type="match status" value="1"/>
</dbReference>
<feature type="compositionally biased region" description="Low complexity" evidence="12">
    <location>
        <begin position="100"/>
        <end position="117"/>
    </location>
</feature>
<evidence type="ECO:0000256" key="9">
    <source>
        <dbReference type="ARBA" id="ARBA00022807"/>
    </source>
</evidence>
<dbReference type="EMBL" id="JASNWA010000007">
    <property type="protein sequence ID" value="KAK3173626.1"/>
    <property type="molecule type" value="Genomic_DNA"/>
</dbReference>
<feature type="region of interest" description="Disordered" evidence="12">
    <location>
        <begin position="78"/>
        <end position="153"/>
    </location>
</feature>
<dbReference type="CDD" id="cd17059">
    <property type="entry name" value="Ubl_OTU1"/>
    <property type="match status" value="1"/>
</dbReference>
<dbReference type="Gene3D" id="3.10.20.90">
    <property type="entry name" value="Phosphatidylinositol 3-kinase Catalytic Subunit, Chain A, domain 1"/>
    <property type="match status" value="1"/>
</dbReference>
<evidence type="ECO:0000256" key="11">
    <source>
        <dbReference type="RuleBase" id="RU367104"/>
    </source>
</evidence>
<dbReference type="Proteomes" id="UP001276659">
    <property type="component" value="Unassembled WGS sequence"/>
</dbReference>
<name>A0AAD9Z8T1_9LECA</name>
<dbReference type="GO" id="GO:0008270">
    <property type="term" value="F:zinc ion binding"/>
    <property type="evidence" value="ECO:0007669"/>
    <property type="project" value="UniProtKB-KW"/>
</dbReference>
<keyword evidence="8 11" id="KW-0378">Hydrolase</keyword>
<gene>
    <name evidence="14" type="ORF">OEA41_006958</name>
</gene>
<feature type="domain" description="OTU" evidence="13">
    <location>
        <begin position="162"/>
        <end position="282"/>
    </location>
</feature>
<dbReference type="GO" id="GO:0005829">
    <property type="term" value="C:cytosol"/>
    <property type="evidence" value="ECO:0007669"/>
    <property type="project" value="TreeGrafter"/>
</dbReference>
<keyword evidence="5" id="KW-0479">Metal-binding</keyword>
<sequence length="365" mass="39677">MRVRIRGPNGQATISLAETAKIGDLRSQIAEKTSISNFDIKYGYPPKPLILKDHQDSTKLLEIGLKLDGEQLIISESTGPISSHASSATDNSKSQEPNANSISTGTTNSQSTGTASSFSFEGVGKAPPAPAQQPNKPLSLTRKQTNPLDAPELPLPEHAATMVLRIMHDDNSCLFRAFGSAFFGDMDNMHELRSIIAQNIQAKQDTYSAAVLDQEPDDYCKWIQTPDAWGGAIELDILSKHFDIEICSIDVQSLRVDRFNEGTPQRCILVYSGIHYDTIALSPSDAPHKNACAPPEFDTKIFDAADPLVSETAVELCKVLKERHYYTDTAGFSIRCNVCGKSCVGEKGATEHATQTGHYDFGEAG</sequence>
<comment type="caution">
    <text evidence="14">The sequence shown here is derived from an EMBL/GenBank/DDBJ whole genome shotgun (WGS) entry which is preliminary data.</text>
</comment>
<dbReference type="GO" id="GO:0016579">
    <property type="term" value="P:protein deubiquitination"/>
    <property type="evidence" value="ECO:0007669"/>
    <property type="project" value="TreeGrafter"/>
</dbReference>
<evidence type="ECO:0000256" key="1">
    <source>
        <dbReference type="ARBA" id="ARBA00000707"/>
    </source>
</evidence>
<dbReference type="Pfam" id="PF21403">
    <property type="entry name" value="OTU1_UBXL"/>
    <property type="match status" value="1"/>
</dbReference>
<dbReference type="FunFam" id="3.90.70.80:FF:000016">
    <property type="entry name" value="Putative ubiquitin thioesterase otu1"/>
    <property type="match status" value="1"/>
</dbReference>
<evidence type="ECO:0000256" key="5">
    <source>
        <dbReference type="ARBA" id="ARBA00022723"/>
    </source>
</evidence>
<dbReference type="InterPro" id="IPR003323">
    <property type="entry name" value="OTU_dom"/>
</dbReference>
<keyword evidence="4" id="KW-0645">Protease</keyword>
<evidence type="ECO:0000259" key="13">
    <source>
        <dbReference type="PROSITE" id="PS50802"/>
    </source>
</evidence>
<dbReference type="CDD" id="cd22745">
    <property type="entry name" value="OTU_OTU1"/>
    <property type="match status" value="1"/>
</dbReference>
<dbReference type="AlphaFoldDB" id="A0AAD9Z8T1"/>
<evidence type="ECO:0000313" key="15">
    <source>
        <dbReference type="Proteomes" id="UP001276659"/>
    </source>
</evidence>
<dbReference type="SUPFAM" id="SSF54001">
    <property type="entry name" value="Cysteine proteinases"/>
    <property type="match status" value="1"/>
</dbReference>
<reference evidence="14" key="1">
    <citation type="submission" date="2022-11" db="EMBL/GenBank/DDBJ databases">
        <title>Chromosomal genome sequence assembly and mating type (MAT) locus characterization of the leprose asexual lichenized fungus Lepraria neglecta (Nyl.) Erichsen.</title>
        <authorList>
            <person name="Allen J.L."/>
            <person name="Pfeffer B."/>
        </authorList>
    </citation>
    <scope>NUCLEOTIDE SEQUENCE</scope>
    <source>
        <strain evidence="14">Allen 5258</strain>
    </source>
</reference>
<dbReference type="InterPro" id="IPR048857">
    <property type="entry name" value="OTU1_Ubl"/>
</dbReference>
<keyword evidence="10" id="KW-0862">Zinc</keyword>
<keyword evidence="6" id="KW-0863">Zinc-finger</keyword>
<dbReference type="Pfam" id="PF02338">
    <property type="entry name" value="OTU"/>
    <property type="match status" value="1"/>
</dbReference>
<dbReference type="PANTHER" id="PTHR13312">
    <property type="entry name" value="HIV-INDUCED PROTEIN-7-LIKE PROTEASE"/>
    <property type="match status" value="1"/>
</dbReference>
<evidence type="ECO:0000256" key="4">
    <source>
        <dbReference type="ARBA" id="ARBA00022670"/>
    </source>
</evidence>
<dbReference type="EC" id="3.4.19.12" evidence="11"/>
<dbReference type="PROSITE" id="PS50802">
    <property type="entry name" value="OTU"/>
    <property type="match status" value="1"/>
</dbReference>
<protein>
    <recommendedName>
        <fullName evidence="11">Ubiquitin thioesterase OTU</fullName>
        <ecNumber evidence="11">3.4.19.12</ecNumber>
    </recommendedName>
</protein>
<dbReference type="Pfam" id="PF24560">
    <property type="entry name" value="zf-C2H2_OTU1_C"/>
    <property type="match status" value="1"/>
</dbReference>
<keyword evidence="7 11" id="KW-0833">Ubl conjugation pathway</keyword>
<dbReference type="InterPro" id="IPR057766">
    <property type="entry name" value="Znf-C2H2_OTU1-like_C"/>
</dbReference>
<organism evidence="14 15">
    <name type="scientific">Lepraria neglecta</name>
    <dbReference type="NCBI Taxonomy" id="209136"/>
    <lineage>
        <taxon>Eukaryota</taxon>
        <taxon>Fungi</taxon>
        <taxon>Dikarya</taxon>
        <taxon>Ascomycota</taxon>
        <taxon>Pezizomycotina</taxon>
        <taxon>Lecanoromycetes</taxon>
        <taxon>OSLEUM clade</taxon>
        <taxon>Lecanoromycetidae</taxon>
        <taxon>Lecanorales</taxon>
        <taxon>Lecanorineae</taxon>
        <taxon>Stereocaulaceae</taxon>
        <taxon>Lepraria</taxon>
    </lineage>
</organism>
<evidence type="ECO:0000256" key="7">
    <source>
        <dbReference type="ARBA" id="ARBA00022786"/>
    </source>
</evidence>
<accession>A0AAD9Z8T1</accession>
<evidence type="ECO:0000256" key="3">
    <source>
        <dbReference type="ARBA" id="ARBA00022490"/>
    </source>
</evidence>
<keyword evidence="3 11" id="KW-0963">Cytoplasm</keyword>
<evidence type="ECO:0000256" key="10">
    <source>
        <dbReference type="ARBA" id="ARBA00022833"/>
    </source>
</evidence>
<feature type="compositionally biased region" description="Polar residues" evidence="12">
    <location>
        <begin position="78"/>
        <end position="99"/>
    </location>
</feature>
<dbReference type="PANTHER" id="PTHR13312:SF0">
    <property type="entry name" value="UBIQUITIN THIOESTERASE OTU1"/>
    <property type="match status" value="1"/>
</dbReference>
<dbReference type="GO" id="GO:0030968">
    <property type="term" value="P:endoplasmic reticulum unfolded protein response"/>
    <property type="evidence" value="ECO:0007669"/>
    <property type="project" value="TreeGrafter"/>
</dbReference>
<dbReference type="InterPro" id="IPR038765">
    <property type="entry name" value="Papain-like_cys_pep_sf"/>
</dbReference>
<evidence type="ECO:0000256" key="6">
    <source>
        <dbReference type="ARBA" id="ARBA00022771"/>
    </source>
</evidence>
<evidence type="ECO:0000256" key="8">
    <source>
        <dbReference type="ARBA" id="ARBA00022801"/>
    </source>
</evidence>
<comment type="subcellular location">
    <subcellularLocation>
        <location evidence="2 11">Cytoplasm</location>
    </subcellularLocation>
</comment>
<dbReference type="GO" id="GO:0005634">
    <property type="term" value="C:nucleus"/>
    <property type="evidence" value="ECO:0007669"/>
    <property type="project" value="TreeGrafter"/>
</dbReference>
<keyword evidence="15" id="KW-1185">Reference proteome</keyword>
<proteinExistence type="predicted"/>
<feature type="compositionally biased region" description="Polar residues" evidence="12">
    <location>
        <begin position="135"/>
        <end position="147"/>
    </location>
</feature>
<evidence type="ECO:0000313" key="14">
    <source>
        <dbReference type="EMBL" id="KAK3173626.1"/>
    </source>
</evidence>
<comment type="catalytic activity">
    <reaction evidence="1 11">
        <text>Thiol-dependent hydrolysis of ester, thioester, amide, peptide and isopeptide bonds formed by the C-terminal Gly of ubiquitin (a 76-residue protein attached to proteins as an intracellular targeting signal).</text>
        <dbReference type="EC" id="3.4.19.12"/>
    </reaction>
</comment>
<evidence type="ECO:0000256" key="2">
    <source>
        <dbReference type="ARBA" id="ARBA00004496"/>
    </source>
</evidence>